<dbReference type="InterPro" id="IPR036291">
    <property type="entry name" value="NAD(P)-bd_dom_sf"/>
</dbReference>
<dbReference type="EMBL" id="LHPF02000001">
    <property type="protein sequence ID" value="PSC76139.1"/>
    <property type="molecule type" value="Genomic_DNA"/>
</dbReference>
<proteinExistence type="predicted"/>
<dbReference type="OrthoDB" id="419598at2759"/>
<dbReference type="Proteomes" id="UP000239649">
    <property type="component" value="Unassembled WGS sequence"/>
</dbReference>
<dbReference type="AlphaFoldDB" id="A0A2P6VPY4"/>
<comment type="caution">
    <text evidence="2">The sequence shown here is derived from an EMBL/GenBank/DDBJ whole genome shotgun (WGS) entry which is preliminary data.</text>
</comment>
<evidence type="ECO:0000259" key="1">
    <source>
        <dbReference type="Pfam" id="PF13460"/>
    </source>
</evidence>
<dbReference type="PANTHER" id="PTHR15020">
    <property type="entry name" value="FLAVIN REDUCTASE-RELATED"/>
    <property type="match status" value="1"/>
</dbReference>
<accession>A0A2P6VPY4</accession>
<dbReference type="Gene3D" id="3.40.50.720">
    <property type="entry name" value="NAD(P)-binding Rossmann-like Domain"/>
    <property type="match status" value="1"/>
</dbReference>
<protein>
    <submittedName>
        <fullName evidence="2">Nucleoside diphosphate sugar epimerase</fullName>
    </submittedName>
</protein>
<evidence type="ECO:0000313" key="2">
    <source>
        <dbReference type="EMBL" id="PSC76139.1"/>
    </source>
</evidence>
<dbReference type="Pfam" id="PF13460">
    <property type="entry name" value="NAD_binding_10"/>
    <property type="match status" value="1"/>
</dbReference>
<dbReference type="SUPFAM" id="SSF51735">
    <property type="entry name" value="NAD(P)-binding Rossmann-fold domains"/>
    <property type="match status" value="1"/>
</dbReference>
<name>A0A2P6VPY4_9CHLO</name>
<dbReference type="InterPro" id="IPR016040">
    <property type="entry name" value="NAD(P)-bd_dom"/>
</dbReference>
<dbReference type="STRING" id="554055.A0A2P6VPY4"/>
<organism evidence="2 3">
    <name type="scientific">Micractinium conductrix</name>
    <dbReference type="NCBI Taxonomy" id="554055"/>
    <lineage>
        <taxon>Eukaryota</taxon>
        <taxon>Viridiplantae</taxon>
        <taxon>Chlorophyta</taxon>
        <taxon>core chlorophytes</taxon>
        <taxon>Trebouxiophyceae</taxon>
        <taxon>Chlorellales</taxon>
        <taxon>Chlorellaceae</taxon>
        <taxon>Chlorella clade</taxon>
        <taxon>Micractinium</taxon>
    </lineage>
</organism>
<dbReference type="PANTHER" id="PTHR15020:SF50">
    <property type="entry name" value="UPF0659 PROTEIN YMR090W"/>
    <property type="match status" value="1"/>
</dbReference>
<keyword evidence="3" id="KW-1185">Reference proteome</keyword>
<reference evidence="2 3" key="1">
    <citation type="journal article" date="2018" name="Plant J.">
        <title>Genome sequences of Chlorella sorokiniana UTEX 1602 and Micractinium conductrix SAG 241.80: implications to maltose excretion by a green alga.</title>
        <authorList>
            <person name="Arriola M.B."/>
            <person name="Velmurugan N."/>
            <person name="Zhang Y."/>
            <person name="Plunkett M.H."/>
            <person name="Hondzo H."/>
            <person name="Barney B.M."/>
        </authorList>
    </citation>
    <scope>NUCLEOTIDE SEQUENCE [LARGE SCALE GENOMIC DNA]</scope>
    <source>
        <strain evidence="2 3">SAG 241.80</strain>
    </source>
</reference>
<evidence type="ECO:0000313" key="3">
    <source>
        <dbReference type="Proteomes" id="UP000239649"/>
    </source>
</evidence>
<sequence length="294" mass="30729">MASSAALTLRPELAARPLLAARSGAVRRPGALRVAAAVVEPGSTVLVAGATGGVGQLLTAKLLERGYKVRALSRSAEKVQQQFGGAEGLTTAIADLRDPSSLGAALGGVDAVCCCTGTTAFPSKRWDGGNNPEQTDYVSVSNLIKACPPSLKRFTLTTSAGVERSGQFPFAILNLFGVLKFKRMGEQVLESSGLPWVVIRPGRLTDGPYTSFDLNTLFQATSGSRQDVQLSLADDLSGEASRIAVAEAIVQSLLLDFVEGRHYALSSKEGDGPGKDPAKWRTLFAGVRQPAGVA</sequence>
<gene>
    <name evidence="2" type="primary">g53</name>
    <name evidence="2" type="ORF">C2E20_0053</name>
</gene>
<feature type="domain" description="NAD(P)-binding" evidence="1">
    <location>
        <begin position="49"/>
        <end position="230"/>
    </location>
</feature>